<dbReference type="GO" id="GO:0016298">
    <property type="term" value="F:lipase activity"/>
    <property type="evidence" value="ECO:0007669"/>
    <property type="project" value="InterPro"/>
</dbReference>
<sequence length="113" mass="12944">MEDLGCFYTGGPFFSPLVRPVSLPPVNSPKPKFMLYTKNNPSKPYLLESTPRSLQNSQFDSSAKTMFFIHGFKFKLNPQDTQFVSSSLIKNSIFTYLTVNEIRKTIISYVLYN</sequence>
<dbReference type="OrthoDB" id="6515350at2759"/>
<dbReference type="Gene3D" id="3.40.50.1820">
    <property type="entry name" value="alpha/beta hydrolase"/>
    <property type="match status" value="1"/>
</dbReference>
<dbReference type="Proteomes" id="UP000499080">
    <property type="component" value="Unassembled WGS sequence"/>
</dbReference>
<dbReference type="AlphaFoldDB" id="A0A4Y2KTB9"/>
<evidence type="ECO:0000259" key="1">
    <source>
        <dbReference type="Pfam" id="PF00151"/>
    </source>
</evidence>
<dbReference type="InterPro" id="IPR029058">
    <property type="entry name" value="AB_hydrolase_fold"/>
</dbReference>
<accession>A0A4Y2KTB9</accession>
<dbReference type="Pfam" id="PF00151">
    <property type="entry name" value="Lipase"/>
    <property type="match status" value="1"/>
</dbReference>
<organism evidence="2 3">
    <name type="scientific">Araneus ventricosus</name>
    <name type="common">Orbweaver spider</name>
    <name type="synonym">Epeira ventricosa</name>
    <dbReference type="NCBI Taxonomy" id="182803"/>
    <lineage>
        <taxon>Eukaryota</taxon>
        <taxon>Metazoa</taxon>
        <taxon>Ecdysozoa</taxon>
        <taxon>Arthropoda</taxon>
        <taxon>Chelicerata</taxon>
        <taxon>Arachnida</taxon>
        <taxon>Araneae</taxon>
        <taxon>Araneomorphae</taxon>
        <taxon>Entelegynae</taxon>
        <taxon>Araneoidea</taxon>
        <taxon>Araneidae</taxon>
        <taxon>Araneus</taxon>
    </lineage>
</organism>
<protein>
    <recommendedName>
        <fullName evidence="1">Lipase domain-containing protein</fullName>
    </recommendedName>
</protein>
<proteinExistence type="predicted"/>
<evidence type="ECO:0000313" key="2">
    <source>
        <dbReference type="EMBL" id="GBN04743.1"/>
    </source>
</evidence>
<feature type="domain" description="Lipase" evidence="1">
    <location>
        <begin position="28"/>
        <end position="77"/>
    </location>
</feature>
<keyword evidence="3" id="KW-1185">Reference proteome</keyword>
<dbReference type="SUPFAM" id="SSF53474">
    <property type="entry name" value="alpha/beta-Hydrolases"/>
    <property type="match status" value="1"/>
</dbReference>
<evidence type="ECO:0000313" key="3">
    <source>
        <dbReference type="Proteomes" id="UP000499080"/>
    </source>
</evidence>
<name>A0A4Y2KTB9_ARAVE</name>
<dbReference type="InterPro" id="IPR013818">
    <property type="entry name" value="Lipase"/>
</dbReference>
<comment type="caution">
    <text evidence="2">The sequence shown here is derived from an EMBL/GenBank/DDBJ whole genome shotgun (WGS) entry which is preliminary data.</text>
</comment>
<gene>
    <name evidence="2" type="ORF">AVEN_253289_1</name>
</gene>
<reference evidence="2 3" key="1">
    <citation type="journal article" date="2019" name="Sci. Rep.">
        <title>Orb-weaving spider Araneus ventricosus genome elucidates the spidroin gene catalogue.</title>
        <authorList>
            <person name="Kono N."/>
            <person name="Nakamura H."/>
            <person name="Ohtoshi R."/>
            <person name="Moran D.A.P."/>
            <person name="Shinohara A."/>
            <person name="Yoshida Y."/>
            <person name="Fujiwara M."/>
            <person name="Mori M."/>
            <person name="Tomita M."/>
            <person name="Arakawa K."/>
        </authorList>
    </citation>
    <scope>NUCLEOTIDE SEQUENCE [LARGE SCALE GENOMIC DNA]</scope>
</reference>
<dbReference type="EMBL" id="BGPR01004911">
    <property type="protein sequence ID" value="GBN04743.1"/>
    <property type="molecule type" value="Genomic_DNA"/>
</dbReference>